<keyword evidence="5" id="KW-1185">Reference proteome</keyword>
<name>A0A9P7GV34_9HYPO</name>
<dbReference type="AlphaFoldDB" id="A0A9P7GV34"/>
<feature type="domain" description="Alcohol dehydrogenase-like C-terminal" evidence="3">
    <location>
        <begin position="111"/>
        <end position="202"/>
    </location>
</feature>
<dbReference type="PANTHER" id="PTHR48106:SF18">
    <property type="entry name" value="QUINONE OXIDOREDUCTASE PIG3"/>
    <property type="match status" value="1"/>
</dbReference>
<evidence type="ECO:0000259" key="3">
    <source>
        <dbReference type="Pfam" id="PF00107"/>
    </source>
</evidence>
<dbReference type="EMBL" id="JAGPUO010000019">
    <property type="protein sequence ID" value="KAG5656916.1"/>
    <property type="molecule type" value="Genomic_DNA"/>
</dbReference>
<dbReference type="InterPro" id="IPR036291">
    <property type="entry name" value="NAD(P)-bd_dom_sf"/>
</dbReference>
<proteinExistence type="predicted"/>
<accession>A0A9P7GV34</accession>
<reference evidence="4" key="1">
    <citation type="submission" date="2021-04" db="EMBL/GenBank/DDBJ databases">
        <title>Draft genome of Fusarium avenaceum strain F156N33, isolated from an atmospheric sample in Virginia.</title>
        <authorList>
            <person name="Yang S."/>
            <person name="Vinatzer B.A."/>
            <person name="Coleman J."/>
        </authorList>
    </citation>
    <scope>NUCLEOTIDE SEQUENCE</scope>
    <source>
        <strain evidence="4">F156N33</strain>
    </source>
</reference>
<comment type="caution">
    <text evidence="4">The sequence shown here is derived from an EMBL/GenBank/DDBJ whole genome shotgun (WGS) entry which is preliminary data.</text>
</comment>
<dbReference type="Gene3D" id="3.40.50.720">
    <property type="entry name" value="NAD(P)-binding Rossmann-like Domain"/>
    <property type="match status" value="1"/>
</dbReference>
<dbReference type="GO" id="GO:0070402">
    <property type="term" value="F:NADPH binding"/>
    <property type="evidence" value="ECO:0007669"/>
    <property type="project" value="TreeGrafter"/>
</dbReference>
<dbReference type="SUPFAM" id="SSF51735">
    <property type="entry name" value="NAD(P)-binding Rossmann-fold domains"/>
    <property type="match status" value="1"/>
</dbReference>
<keyword evidence="2" id="KW-0560">Oxidoreductase</keyword>
<dbReference type="Pfam" id="PF00107">
    <property type="entry name" value="ADH_zinc_N"/>
    <property type="match status" value="1"/>
</dbReference>
<dbReference type="GO" id="GO:0016651">
    <property type="term" value="F:oxidoreductase activity, acting on NAD(P)H"/>
    <property type="evidence" value="ECO:0007669"/>
    <property type="project" value="TreeGrafter"/>
</dbReference>
<dbReference type="Proteomes" id="UP000782241">
    <property type="component" value="Unassembled WGS sequence"/>
</dbReference>
<evidence type="ECO:0000256" key="2">
    <source>
        <dbReference type="ARBA" id="ARBA00023002"/>
    </source>
</evidence>
<protein>
    <recommendedName>
        <fullName evidence="3">Alcohol dehydrogenase-like C-terminal domain-containing protein</fullName>
    </recommendedName>
</protein>
<dbReference type="InterPro" id="IPR013149">
    <property type="entry name" value="ADH-like_C"/>
</dbReference>
<sequence>MKTRQARSNRTGSPRFGDLTTPAFAKSRKRLIPMVFCGVLGVLEVKIGCSDKTVSFAEHSPHGKCSAARTVLLRFVSKWDTVIGLRVTVFRNLDLQQGRKILVRGATSSFGKTAINLVVDTGAIVTATTRSQAKFAALTELGVFEAVLETPNLSKCLHESHNFEKVDVVLELIGNSPVVDSLQLVRRDALVCLAGWLGGLDPIKGPARPDKSRGFNPLLQMASG</sequence>
<keyword evidence="1" id="KW-0521">NADP</keyword>
<evidence type="ECO:0000256" key="1">
    <source>
        <dbReference type="ARBA" id="ARBA00022857"/>
    </source>
</evidence>
<evidence type="ECO:0000313" key="4">
    <source>
        <dbReference type="EMBL" id="KAG5656916.1"/>
    </source>
</evidence>
<gene>
    <name evidence="4" type="ORF">KAF25_011085</name>
</gene>
<feature type="non-terminal residue" evidence="4">
    <location>
        <position position="1"/>
    </location>
</feature>
<evidence type="ECO:0000313" key="5">
    <source>
        <dbReference type="Proteomes" id="UP000782241"/>
    </source>
</evidence>
<dbReference type="PANTHER" id="PTHR48106">
    <property type="entry name" value="QUINONE OXIDOREDUCTASE PIG3-RELATED"/>
    <property type="match status" value="1"/>
</dbReference>
<organism evidence="4 5">
    <name type="scientific">Fusarium avenaceum</name>
    <dbReference type="NCBI Taxonomy" id="40199"/>
    <lineage>
        <taxon>Eukaryota</taxon>
        <taxon>Fungi</taxon>
        <taxon>Dikarya</taxon>
        <taxon>Ascomycota</taxon>
        <taxon>Pezizomycotina</taxon>
        <taxon>Sordariomycetes</taxon>
        <taxon>Hypocreomycetidae</taxon>
        <taxon>Hypocreales</taxon>
        <taxon>Nectriaceae</taxon>
        <taxon>Fusarium</taxon>
        <taxon>Fusarium tricinctum species complex</taxon>
    </lineage>
</organism>